<reference evidence="2 3" key="1">
    <citation type="submission" date="2015-08" db="EMBL/GenBank/DDBJ databases">
        <title>Next Generation Sequencing and Analysis of the Genome of Puccinia sorghi L Schw, the Causal Agent of Maize Common Rust.</title>
        <authorList>
            <person name="Rochi L."/>
            <person name="Burguener G."/>
            <person name="Darino M."/>
            <person name="Turjanski A."/>
            <person name="Kreff E."/>
            <person name="Dieguez M.J."/>
            <person name="Sacco F."/>
        </authorList>
    </citation>
    <scope>NUCLEOTIDE SEQUENCE [LARGE SCALE GENOMIC DNA]</scope>
    <source>
        <strain evidence="2 3">RO10H11247</strain>
    </source>
</reference>
<proteinExistence type="predicted"/>
<dbReference type="Proteomes" id="UP000037035">
    <property type="component" value="Unassembled WGS sequence"/>
</dbReference>
<dbReference type="OrthoDB" id="10543169at2759"/>
<dbReference type="EMBL" id="LAVV01014463">
    <property type="protein sequence ID" value="KNZ44749.1"/>
    <property type="molecule type" value="Genomic_DNA"/>
</dbReference>
<organism evidence="2 3">
    <name type="scientific">Puccinia sorghi</name>
    <dbReference type="NCBI Taxonomy" id="27349"/>
    <lineage>
        <taxon>Eukaryota</taxon>
        <taxon>Fungi</taxon>
        <taxon>Dikarya</taxon>
        <taxon>Basidiomycota</taxon>
        <taxon>Pucciniomycotina</taxon>
        <taxon>Pucciniomycetes</taxon>
        <taxon>Pucciniales</taxon>
        <taxon>Pucciniaceae</taxon>
        <taxon>Puccinia</taxon>
    </lineage>
</organism>
<protein>
    <submittedName>
        <fullName evidence="2">Uncharacterized protein</fullName>
    </submittedName>
</protein>
<accession>A0A0L6U875</accession>
<feature type="compositionally biased region" description="Polar residues" evidence="1">
    <location>
        <begin position="25"/>
        <end position="37"/>
    </location>
</feature>
<evidence type="ECO:0000313" key="2">
    <source>
        <dbReference type="EMBL" id="KNZ44749.1"/>
    </source>
</evidence>
<dbReference type="VEuPathDB" id="FungiDB:VP01_8873g1"/>
<feature type="region of interest" description="Disordered" evidence="1">
    <location>
        <begin position="1"/>
        <end position="38"/>
    </location>
</feature>
<sequence length="127" mass="15280">SYKGKGNQEEFQPSDTNHKNKKQKTSNPDQKLSQITPQRGIKLRQVKNDDKGVEMEEKKLNKSVALEEKKCDHRIKLDERKLDTEKRRRNKKTRFLRWPMFFEWQNHSGKFVQVVCLKIYEKNFNSN</sequence>
<keyword evidence="3" id="KW-1185">Reference proteome</keyword>
<name>A0A0L6U875_9BASI</name>
<feature type="non-terminal residue" evidence="2">
    <location>
        <position position="1"/>
    </location>
</feature>
<gene>
    <name evidence="2" type="ORF">VP01_8873g1</name>
</gene>
<dbReference type="AlphaFoldDB" id="A0A0L6U875"/>
<evidence type="ECO:0000256" key="1">
    <source>
        <dbReference type="SAM" id="MobiDB-lite"/>
    </source>
</evidence>
<comment type="caution">
    <text evidence="2">The sequence shown here is derived from an EMBL/GenBank/DDBJ whole genome shotgun (WGS) entry which is preliminary data.</text>
</comment>
<evidence type="ECO:0000313" key="3">
    <source>
        <dbReference type="Proteomes" id="UP000037035"/>
    </source>
</evidence>